<dbReference type="Gene3D" id="3.90.20.20">
    <property type="match status" value="1"/>
</dbReference>
<keyword evidence="3" id="KW-0346">Stress response</keyword>
<dbReference type="GO" id="GO:0051087">
    <property type="term" value="F:protein-folding chaperone binding"/>
    <property type="evidence" value="ECO:0007669"/>
    <property type="project" value="InterPro"/>
</dbReference>
<dbReference type="Proteomes" id="UP000573599">
    <property type="component" value="Unassembled WGS sequence"/>
</dbReference>
<dbReference type="Gene3D" id="2.30.22.10">
    <property type="entry name" value="Head domain of nucleotide exchange factor GrpE"/>
    <property type="match status" value="1"/>
</dbReference>
<keyword evidence="2 3" id="KW-0143">Chaperone</keyword>
<dbReference type="InterPro" id="IPR000740">
    <property type="entry name" value="GrpE"/>
</dbReference>
<dbReference type="PANTHER" id="PTHR21237:SF23">
    <property type="entry name" value="GRPE PROTEIN HOMOLOG, MITOCHONDRIAL"/>
    <property type="match status" value="1"/>
</dbReference>
<evidence type="ECO:0000256" key="1">
    <source>
        <dbReference type="ARBA" id="ARBA00009054"/>
    </source>
</evidence>
<dbReference type="CDD" id="cd00446">
    <property type="entry name" value="GrpE"/>
    <property type="match status" value="1"/>
</dbReference>
<evidence type="ECO:0000313" key="7">
    <source>
        <dbReference type="Proteomes" id="UP000573599"/>
    </source>
</evidence>
<dbReference type="HAMAP" id="MF_01151">
    <property type="entry name" value="GrpE"/>
    <property type="match status" value="1"/>
</dbReference>
<protein>
    <recommendedName>
        <fullName evidence="3">Protein GrpE</fullName>
    </recommendedName>
    <alternativeName>
        <fullName evidence="3">HSP-70 cofactor</fullName>
    </alternativeName>
</protein>
<dbReference type="RefSeq" id="WP_179422228.1">
    <property type="nucleotide sequence ID" value="NZ_JACCAB010000001.1"/>
</dbReference>
<comment type="similarity">
    <text evidence="1 3 4">Belongs to the GrpE family.</text>
</comment>
<comment type="function">
    <text evidence="3">Participates actively in the response to hyperosmotic and heat shock by preventing the aggregation of stress-denatured proteins, in association with DnaK and GrpE. It is the nucleotide exchange factor for DnaK and may function as a thermosensor. Unfolded proteins bind initially to DnaJ; upon interaction with the DnaJ-bound protein, DnaK hydrolyzes its bound ATP, resulting in the formation of a stable complex. GrpE releases ADP from DnaK; ATP binding to DnaK triggers the release of the substrate protein, thus completing the reaction cycle. Several rounds of ATP-dependent interactions between DnaJ, DnaK and GrpE are required for fully efficient folding.</text>
</comment>
<dbReference type="PRINTS" id="PR00773">
    <property type="entry name" value="GRPEPROTEIN"/>
</dbReference>
<dbReference type="SUPFAM" id="SSF58014">
    <property type="entry name" value="Coiled-coil domain of nucleotide exchange factor GrpE"/>
    <property type="match status" value="1"/>
</dbReference>
<organism evidence="6 7">
    <name type="scientific">Pedococcus badiiscoriae</name>
    <dbReference type="NCBI Taxonomy" id="642776"/>
    <lineage>
        <taxon>Bacteria</taxon>
        <taxon>Bacillati</taxon>
        <taxon>Actinomycetota</taxon>
        <taxon>Actinomycetes</taxon>
        <taxon>Micrococcales</taxon>
        <taxon>Intrasporangiaceae</taxon>
        <taxon>Pedococcus</taxon>
    </lineage>
</organism>
<reference evidence="6 7" key="1">
    <citation type="submission" date="2020-07" db="EMBL/GenBank/DDBJ databases">
        <title>Sequencing the genomes of 1000 actinobacteria strains.</title>
        <authorList>
            <person name="Klenk H.-P."/>
        </authorList>
    </citation>
    <scope>NUCLEOTIDE SEQUENCE [LARGE SCALE GENOMIC DNA]</scope>
    <source>
        <strain evidence="6 7">DSM 23987</strain>
    </source>
</reference>
<accession>A0A852WGR5</accession>
<dbReference type="InterPro" id="IPR013805">
    <property type="entry name" value="GrpE_CC"/>
</dbReference>
<comment type="caution">
    <text evidence="6">The sequence shown here is derived from an EMBL/GenBank/DDBJ whole genome shotgun (WGS) entry which is preliminary data.</text>
</comment>
<evidence type="ECO:0000256" key="2">
    <source>
        <dbReference type="ARBA" id="ARBA00023186"/>
    </source>
</evidence>
<comment type="subcellular location">
    <subcellularLocation>
        <location evidence="3">Cytoplasm</location>
    </subcellularLocation>
</comment>
<dbReference type="EMBL" id="JACCAB010000001">
    <property type="protein sequence ID" value="NYG07959.1"/>
    <property type="molecule type" value="Genomic_DNA"/>
</dbReference>
<evidence type="ECO:0000313" key="6">
    <source>
        <dbReference type="EMBL" id="NYG07959.1"/>
    </source>
</evidence>
<dbReference type="GO" id="GO:0051082">
    <property type="term" value="F:unfolded protein binding"/>
    <property type="evidence" value="ECO:0007669"/>
    <property type="project" value="TreeGrafter"/>
</dbReference>
<evidence type="ECO:0000256" key="4">
    <source>
        <dbReference type="RuleBase" id="RU004478"/>
    </source>
</evidence>
<dbReference type="GO" id="GO:0000774">
    <property type="term" value="F:adenyl-nucleotide exchange factor activity"/>
    <property type="evidence" value="ECO:0007669"/>
    <property type="project" value="InterPro"/>
</dbReference>
<dbReference type="GO" id="GO:0005737">
    <property type="term" value="C:cytoplasm"/>
    <property type="evidence" value="ECO:0007669"/>
    <property type="project" value="UniProtKB-SubCell"/>
</dbReference>
<keyword evidence="3" id="KW-0963">Cytoplasm</keyword>
<evidence type="ECO:0000256" key="5">
    <source>
        <dbReference type="SAM" id="MobiDB-lite"/>
    </source>
</evidence>
<evidence type="ECO:0000256" key="3">
    <source>
        <dbReference type="HAMAP-Rule" id="MF_01151"/>
    </source>
</evidence>
<dbReference type="Pfam" id="PF01025">
    <property type="entry name" value="GrpE"/>
    <property type="match status" value="1"/>
</dbReference>
<sequence length="172" mass="18963">MSEQETPEQETPEQRPVDADVVDSTAETEKQIAELEDSWRRTAAELDNFRKRCARDLVRAREQERALVAARWLPVLDNLERALEHASSNPDQIVEGVRAVHQQGVAILADLGYPRRDDETGKPFDPARHEAVGTVAAADLVPGTVAHVVRPGYGPDAEILRPASVVVATRSE</sequence>
<dbReference type="GO" id="GO:0006457">
    <property type="term" value="P:protein folding"/>
    <property type="evidence" value="ECO:0007669"/>
    <property type="project" value="InterPro"/>
</dbReference>
<proteinExistence type="inferred from homology"/>
<comment type="subunit">
    <text evidence="3">Homodimer.</text>
</comment>
<dbReference type="PANTHER" id="PTHR21237">
    <property type="entry name" value="GRPE PROTEIN"/>
    <property type="match status" value="1"/>
</dbReference>
<dbReference type="GO" id="GO:0042803">
    <property type="term" value="F:protein homodimerization activity"/>
    <property type="evidence" value="ECO:0007669"/>
    <property type="project" value="InterPro"/>
</dbReference>
<feature type="compositionally biased region" description="Acidic residues" evidence="5">
    <location>
        <begin position="1"/>
        <end position="11"/>
    </location>
</feature>
<name>A0A852WGR5_9MICO</name>
<dbReference type="AlphaFoldDB" id="A0A852WGR5"/>
<dbReference type="InterPro" id="IPR009012">
    <property type="entry name" value="GrpE_head"/>
</dbReference>
<dbReference type="SUPFAM" id="SSF51064">
    <property type="entry name" value="Head domain of nucleotide exchange factor GrpE"/>
    <property type="match status" value="1"/>
</dbReference>
<feature type="region of interest" description="Disordered" evidence="5">
    <location>
        <begin position="1"/>
        <end position="27"/>
    </location>
</feature>
<keyword evidence="7" id="KW-1185">Reference proteome</keyword>
<gene>
    <name evidence="3" type="primary">grpE</name>
    <name evidence="6" type="ORF">BJ986_002446</name>
</gene>